<dbReference type="Gene3D" id="3.30.420.40">
    <property type="match status" value="2"/>
</dbReference>
<proteinExistence type="inferred from homology"/>
<dbReference type="Pfam" id="PF00480">
    <property type="entry name" value="ROK"/>
    <property type="match status" value="1"/>
</dbReference>
<evidence type="ECO:0000313" key="2">
    <source>
        <dbReference type="EMBL" id="GGD38946.1"/>
    </source>
</evidence>
<dbReference type="PANTHER" id="PTHR18964">
    <property type="entry name" value="ROK (REPRESSOR, ORF, KINASE) FAMILY"/>
    <property type="match status" value="1"/>
</dbReference>
<reference evidence="2" key="2">
    <citation type="submission" date="2020-09" db="EMBL/GenBank/DDBJ databases">
        <authorList>
            <person name="Sun Q."/>
            <person name="Zhou Y."/>
        </authorList>
    </citation>
    <scope>NUCLEOTIDE SEQUENCE</scope>
    <source>
        <strain evidence="2">CGMCC 1.15152</strain>
    </source>
</reference>
<dbReference type="CDD" id="cd24058">
    <property type="entry name" value="ASKHA_NBD_ROK_PPGK"/>
    <property type="match status" value="1"/>
</dbReference>
<dbReference type="SUPFAM" id="SSF53067">
    <property type="entry name" value="Actin-like ATPase domain"/>
    <property type="match status" value="1"/>
</dbReference>
<sequence>MRMTNAPARAIGIDIGGTGMKAGVVDLAEGALVGDRVRIPTPEGALPRDVLETARQLVELLGDDARDLPIGVCFPAIVKDGITLSAANVSVEWIGLDADDLFGKALGRDIHFVNDADAAGLAEAKFGAARDQAGLTIMTTLGTGIGSAFLYNGVLVPNTELGHLQWDGESIERYASASARERGDIPWDEWSARLQKFFAHVEFLFSPDLIVVGGGVSKNPEKFLPGIETRAPIVTAVHRNNSGIIGAASLVLT</sequence>
<protein>
    <submittedName>
        <fullName evidence="2">Polyphosphate glucokinase</fullName>
    </submittedName>
</protein>
<dbReference type="AlphaFoldDB" id="A0A917DGP4"/>
<dbReference type="InterPro" id="IPR043129">
    <property type="entry name" value="ATPase_NBD"/>
</dbReference>
<dbReference type="PANTHER" id="PTHR18964:SF146">
    <property type="entry name" value="POLYPHOSPHATE GLUCOKINASE"/>
    <property type="match status" value="1"/>
</dbReference>
<dbReference type="EMBL" id="BMHO01000001">
    <property type="protein sequence ID" value="GGD38946.1"/>
    <property type="molecule type" value="Genomic_DNA"/>
</dbReference>
<evidence type="ECO:0000313" key="3">
    <source>
        <dbReference type="Proteomes" id="UP000633205"/>
    </source>
</evidence>
<gene>
    <name evidence="2" type="ORF">GCM10010915_19650</name>
</gene>
<dbReference type="Proteomes" id="UP000633205">
    <property type="component" value="Unassembled WGS sequence"/>
</dbReference>
<comment type="similarity">
    <text evidence="1">Belongs to the ROK (NagC/XylR) family.</text>
</comment>
<dbReference type="InterPro" id="IPR000600">
    <property type="entry name" value="ROK"/>
</dbReference>
<accession>A0A917DGP4</accession>
<name>A0A917DGP4_9MICO</name>
<keyword evidence="3" id="KW-1185">Reference proteome</keyword>
<dbReference type="NCBIfam" id="NF045942">
    <property type="entry name" value="PolPhglucPhase"/>
    <property type="match status" value="1"/>
</dbReference>
<comment type="caution">
    <text evidence="2">The sequence shown here is derived from an EMBL/GenBank/DDBJ whole genome shotgun (WGS) entry which is preliminary data.</text>
</comment>
<organism evidence="2 3">
    <name type="scientific">Microbacterium faecale</name>
    <dbReference type="NCBI Taxonomy" id="1804630"/>
    <lineage>
        <taxon>Bacteria</taxon>
        <taxon>Bacillati</taxon>
        <taxon>Actinomycetota</taxon>
        <taxon>Actinomycetes</taxon>
        <taxon>Micrococcales</taxon>
        <taxon>Microbacteriaceae</taxon>
        <taxon>Microbacterium</taxon>
    </lineage>
</organism>
<reference evidence="2" key="1">
    <citation type="journal article" date="2014" name="Int. J. Syst. Evol. Microbiol.">
        <title>Complete genome sequence of Corynebacterium casei LMG S-19264T (=DSM 44701T), isolated from a smear-ripened cheese.</title>
        <authorList>
            <consortium name="US DOE Joint Genome Institute (JGI-PGF)"/>
            <person name="Walter F."/>
            <person name="Albersmeier A."/>
            <person name="Kalinowski J."/>
            <person name="Ruckert C."/>
        </authorList>
    </citation>
    <scope>NUCLEOTIDE SEQUENCE</scope>
    <source>
        <strain evidence="2">CGMCC 1.15152</strain>
    </source>
</reference>
<evidence type="ECO:0000256" key="1">
    <source>
        <dbReference type="ARBA" id="ARBA00006479"/>
    </source>
</evidence>